<reference evidence="3" key="1">
    <citation type="journal article" date="2019" name="Int. J. Syst. Evol. Microbiol.">
        <title>The Global Catalogue of Microorganisms (GCM) 10K type strain sequencing project: providing services to taxonomists for standard genome sequencing and annotation.</title>
        <authorList>
            <consortium name="The Broad Institute Genomics Platform"/>
            <consortium name="The Broad Institute Genome Sequencing Center for Infectious Disease"/>
            <person name="Wu L."/>
            <person name="Ma J."/>
        </authorList>
    </citation>
    <scope>NUCLEOTIDE SEQUENCE [LARGE SCALE GENOMIC DNA]</scope>
    <source>
        <strain evidence="3">JCM 18720</strain>
    </source>
</reference>
<comment type="caution">
    <text evidence="2">The sequence shown here is derived from an EMBL/GenBank/DDBJ whole genome shotgun (WGS) entry which is preliminary data.</text>
</comment>
<evidence type="ECO:0000256" key="1">
    <source>
        <dbReference type="ARBA" id="ARBA00005996"/>
    </source>
</evidence>
<comment type="similarity">
    <text evidence="1">Belongs to the DsrF/TusC family.</text>
</comment>
<dbReference type="Proteomes" id="UP001501600">
    <property type="component" value="Unassembled WGS sequence"/>
</dbReference>
<evidence type="ECO:0000313" key="2">
    <source>
        <dbReference type="EMBL" id="GAA5187724.1"/>
    </source>
</evidence>
<evidence type="ECO:0000313" key="3">
    <source>
        <dbReference type="Proteomes" id="UP001501600"/>
    </source>
</evidence>
<dbReference type="SUPFAM" id="SSF75169">
    <property type="entry name" value="DsrEFH-like"/>
    <property type="match status" value="1"/>
</dbReference>
<proteinExistence type="inferred from homology"/>
<name>A0ABP9RX46_9GAMM</name>
<organism evidence="2 3">
    <name type="scientific">Ferrimonas gelatinilytica</name>
    <dbReference type="NCBI Taxonomy" id="1255257"/>
    <lineage>
        <taxon>Bacteria</taxon>
        <taxon>Pseudomonadati</taxon>
        <taxon>Pseudomonadota</taxon>
        <taxon>Gammaproteobacteria</taxon>
        <taxon>Alteromonadales</taxon>
        <taxon>Ferrimonadaceae</taxon>
        <taxon>Ferrimonas</taxon>
    </lineage>
</organism>
<dbReference type="Pfam" id="PF02635">
    <property type="entry name" value="DsrE"/>
    <property type="match status" value="1"/>
</dbReference>
<dbReference type="RefSeq" id="WP_345315564.1">
    <property type="nucleotide sequence ID" value="NZ_BAABLF010000005.1"/>
</dbReference>
<dbReference type="PANTHER" id="PTHR38780:SF1">
    <property type="entry name" value="PROTEIN TUSC"/>
    <property type="match status" value="1"/>
</dbReference>
<dbReference type="InterPro" id="IPR017462">
    <property type="entry name" value="Sulphur_relay_TusC/DsrF"/>
</dbReference>
<keyword evidence="3" id="KW-1185">Reference proteome</keyword>
<dbReference type="Gene3D" id="3.40.1260.10">
    <property type="entry name" value="DsrEFH-like"/>
    <property type="match status" value="1"/>
</dbReference>
<dbReference type="NCBIfam" id="TIGR03010">
    <property type="entry name" value="sulf_tusC_dsrF"/>
    <property type="match status" value="1"/>
</dbReference>
<dbReference type="InterPro" id="IPR003787">
    <property type="entry name" value="Sulphur_relay_DsrE/F-like"/>
</dbReference>
<dbReference type="PANTHER" id="PTHR38780">
    <property type="entry name" value="PROTEIN TUSC"/>
    <property type="match status" value="1"/>
</dbReference>
<accession>A0ABP9RX46</accession>
<gene>
    <name evidence="2" type="primary">tusC</name>
    <name evidence="2" type="ORF">GCM10025772_06010</name>
</gene>
<protein>
    <submittedName>
        <fullName evidence="2">Sulfurtransferase complex subunit TusC</fullName>
    </submittedName>
</protein>
<dbReference type="InterPro" id="IPR027396">
    <property type="entry name" value="DsrEFH-like"/>
</dbReference>
<dbReference type="EMBL" id="BAABLF010000005">
    <property type="protein sequence ID" value="GAA5187724.1"/>
    <property type="molecule type" value="Genomic_DNA"/>
</dbReference>
<sequence>MTQLTVVFRQVPHGNASGREALDLVLLSASYEVDTAVCFIDEGVYQLVKGQSPKIIASKDHIATFGALPLYEVDKVFICEESLQERGLSPDDLVIKAKTLPRVQIHRQIQQSKQVLTF</sequence>
<dbReference type="NCBIfam" id="NF001238">
    <property type="entry name" value="PRK00211.1"/>
    <property type="match status" value="1"/>
</dbReference>